<name>A0A437R111_9GAMM</name>
<dbReference type="Pfam" id="PF14346">
    <property type="entry name" value="DUF4398"/>
    <property type="match status" value="1"/>
</dbReference>
<accession>A0A437R111</accession>
<dbReference type="AlphaFoldDB" id="A0A437R111"/>
<dbReference type="InterPro" id="IPR025511">
    <property type="entry name" value="DUF4398"/>
</dbReference>
<dbReference type="PROSITE" id="PS51257">
    <property type="entry name" value="PROKAR_LIPOPROTEIN"/>
    <property type="match status" value="1"/>
</dbReference>
<organism evidence="2 3">
    <name type="scientific">Rheinheimera riviphila</name>
    <dbReference type="NCBI Taxonomy" id="1834037"/>
    <lineage>
        <taxon>Bacteria</taxon>
        <taxon>Pseudomonadati</taxon>
        <taxon>Pseudomonadota</taxon>
        <taxon>Gammaproteobacteria</taxon>
        <taxon>Chromatiales</taxon>
        <taxon>Chromatiaceae</taxon>
        <taxon>Rheinheimera</taxon>
    </lineage>
</organism>
<dbReference type="EMBL" id="SACS01000004">
    <property type="protein sequence ID" value="RVU40438.1"/>
    <property type="molecule type" value="Genomic_DNA"/>
</dbReference>
<dbReference type="OrthoDB" id="7067410at2"/>
<evidence type="ECO:0000259" key="1">
    <source>
        <dbReference type="Pfam" id="PF14346"/>
    </source>
</evidence>
<comment type="caution">
    <text evidence="2">The sequence shown here is derived from an EMBL/GenBank/DDBJ whole genome shotgun (WGS) entry which is preliminary data.</text>
</comment>
<dbReference type="Proteomes" id="UP000283077">
    <property type="component" value="Unassembled WGS sequence"/>
</dbReference>
<proteinExistence type="predicted"/>
<gene>
    <name evidence="2" type="ORF">EOE67_05145</name>
</gene>
<evidence type="ECO:0000313" key="2">
    <source>
        <dbReference type="EMBL" id="RVU40438.1"/>
    </source>
</evidence>
<sequence length="136" mass="14647">MKSFLQPEQWTMAAASHWLLVTTVLLSVMACSSVPAPVAELAAAEQAILTAEQARVNTYAASELAQARQKLQDARAAVVQKDMLQASRLAQQSKLDAELALARAGAAEALAVNDEMKKSTEILQQEMLRNQTGVKP</sequence>
<evidence type="ECO:0000313" key="3">
    <source>
        <dbReference type="Proteomes" id="UP000283077"/>
    </source>
</evidence>
<protein>
    <submittedName>
        <fullName evidence="2">DUF4398 domain-containing protein</fullName>
    </submittedName>
</protein>
<keyword evidence="3" id="KW-1185">Reference proteome</keyword>
<dbReference type="Gene3D" id="1.20.1270.390">
    <property type="match status" value="1"/>
</dbReference>
<reference evidence="2 3" key="1">
    <citation type="submission" date="2019-01" db="EMBL/GenBank/DDBJ databases">
        <authorList>
            <person name="Chen W.-M."/>
        </authorList>
    </citation>
    <scope>NUCLEOTIDE SEQUENCE [LARGE SCALE GENOMIC DNA]</scope>
    <source>
        <strain evidence="2 3">KYPC3</strain>
    </source>
</reference>
<feature type="domain" description="DUF4398" evidence="1">
    <location>
        <begin position="39"/>
        <end position="109"/>
    </location>
</feature>
<dbReference type="RefSeq" id="WP_127697982.1">
    <property type="nucleotide sequence ID" value="NZ_SACS01000004.1"/>
</dbReference>